<dbReference type="STRING" id="767769.A0A1L9U393"/>
<dbReference type="GO" id="GO:0003677">
    <property type="term" value="F:DNA binding"/>
    <property type="evidence" value="ECO:0007669"/>
    <property type="project" value="UniProtKB-KW"/>
</dbReference>
<dbReference type="InterPro" id="IPR052761">
    <property type="entry name" value="Fungal_Detox/Toxin_TFs"/>
</dbReference>
<organism evidence="8 9">
    <name type="scientific">Aspergillus brasiliensis (strain CBS 101740 / IMI 381727 / IBT 21946)</name>
    <dbReference type="NCBI Taxonomy" id="767769"/>
    <lineage>
        <taxon>Eukaryota</taxon>
        <taxon>Fungi</taxon>
        <taxon>Dikarya</taxon>
        <taxon>Ascomycota</taxon>
        <taxon>Pezizomycotina</taxon>
        <taxon>Eurotiomycetes</taxon>
        <taxon>Eurotiomycetidae</taxon>
        <taxon>Eurotiales</taxon>
        <taxon>Aspergillaceae</taxon>
        <taxon>Aspergillus</taxon>
        <taxon>Aspergillus subgen. Circumdati</taxon>
    </lineage>
</organism>
<protein>
    <recommendedName>
        <fullName evidence="7">Zn(2)-C6 fungal-type domain-containing protein</fullName>
    </recommendedName>
</protein>
<keyword evidence="1" id="KW-0479">Metal-binding</keyword>
<dbReference type="Pfam" id="PF00172">
    <property type="entry name" value="Zn_clus"/>
    <property type="match status" value="1"/>
</dbReference>
<dbReference type="GeneID" id="93571513"/>
<dbReference type="InterPro" id="IPR036864">
    <property type="entry name" value="Zn2-C6_fun-type_DNA-bd_sf"/>
</dbReference>
<keyword evidence="5" id="KW-0539">Nucleus</keyword>
<dbReference type="EMBL" id="KV878702">
    <property type="protein sequence ID" value="OJJ66023.1"/>
    <property type="molecule type" value="Genomic_DNA"/>
</dbReference>
<dbReference type="RefSeq" id="XP_067473273.1">
    <property type="nucleotide sequence ID" value="XM_067619025.1"/>
</dbReference>
<gene>
    <name evidence="8" type="ORF">ASPBRDRAFT_138793</name>
</gene>
<dbReference type="VEuPathDB" id="FungiDB:ASPBRDRAFT_138793"/>
<reference evidence="9" key="1">
    <citation type="journal article" date="2017" name="Genome Biol.">
        <title>Comparative genomics reveals high biological diversity and specific adaptations in the industrially and medically important fungal genus Aspergillus.</title>
        <authorList>
            <person name="de Vries R.P."/>
            <person name="Riley R."/>
            <person name="Wiebenga A."/>
            <person name="Aguilar-Osorio G."/>
            <person name="Amillis S."/>
            <person name="Uchima C.A."/>
            <person name="Anderluh G."/>
            <person name="Asadollahi M."/>
            <person name="Askin M."/>
            <person name="Barry K."/>
            <person name="Battaglia E."/>
            <person name="Bayram O."/>
            <person name="Benocci T."/>
            <person name="Braus-Stromeyer S.A."/>
            <person name="Caldana C."/>
            <person name="Canovas D."/>
            <person name="Cerqueira G.C."/>
            <person name="Chen F."/>
            <person name="Chen W."/>
            <person name="Choi C."/>
            <person name="Clum A."/>
            <person name="Dos Santos R.A."/>
            <person name="Damasio A.R."/>
            <person name="Diallinas G."/>
            <person name="Emri T."/>
            <person name="Fekete E."/>
            <person name="Flipphi M."/>
            <person name="Freyberg S."/>
            <person name="Gallo A."/>
            <person name="Gournas C."/>
            <person name="Habgood R."/>
            <person name="Hainaut M."/>
            <person name="Harispe M.L."/>
            <person name="Henrissat B."/>
            <person name="Hilden K.S."/>
            <person name="Hope R."/>
            <person name="Hossain A."/>
            <person name="Karabika E."/>
            <person name="Karaffa L."/>
            <person name="Karanyi Z."/>
            <person name="Krasevec N."/>
            <person name="Kuo A."/>
            <person name="Kusch H."/>
            <person name="LaButti K."/>
            <person name="Lagendijk E.L."/>
            <person name="Lapidus A."/>
            <person name="Levasseur A."/>
            <person name="Lindquist E."/>
            <person name="Lipzen A."/>
            <person name="Logrieco A.F."/>
            <person name="MacCabe A."/>
            <person name="Maekelae M.R."/>
            <person name="Malavazi I."/>
            <person name="Melin P."/>
            <person name="Meyer V."/>
            <person name="Mielnichuk N."/>
            <person name="Miskei M."/>
            <person name="Molnar A.P."/>
            <person name="Mule G."/>
            <person name="Ngan C.Y."/>
            <person name="Orejas M."/>
            <person name="Orosz E."/>
            <person name="Ouedraogo J.P."/>
            <person name="Overkamp K.M."/>
            <person name="Park H.-S."/>
            <person name="Perrone G."/>
            <person name="Piumi F."/>
            <person name="Punt P.J."/>
            <person name="Ram A.F."/>
            <person name="Ramon A."/>
            <person name="Rauscher S."/>
            <person name="Record E."/>
            <person name="Riano-Pachon D.M."/>
            <person name="Robert V."/>
            <person name="Roehrig J."/>
            <person name="Ruller R."/>
            <person name="Salamov A."/>
            <person name="Salih N.S."/>
            <person name="Samson R.A."/>
            <person name="Sandor E."/>
            <person name="Sanguinetti M."/>
            <person name="Schuetze T."/>
            <person name="Sepcic K."/>
            <person name="Shelest E."/>
            <person name="Sherlock G."/>
            <person name="Sophianopoulou V."/>
            <person name="Squina F.M."/>
            <person name="Sun H."/>
            <person name="Susca A."/>
            <person name="Todd R.B."/>
            <person name="Tsang A."/>
            <person name="Unkles S.E."/>
            <person name="van de Wiele N."/>
            <person name="van Rossen-Uffink D."/>
            <person name="Oliveira J.V."/>
            <person name="Vesth T.C."/>
            <person name="Visser J."/>
            <person name="Yu J.-H."/>
            <person name="Zhou M."/>
            <person name="Andersen M.R."/>
            <person name="Archer D.B."/>
            <person name="Baker S.E."/>
            <person name="Benoit I."/>
            <person name="Brakhage A.A."/>
            <person name="Braus G.H."/>
            <person name="Fischer R."/>
            <person name="Frisvad J.C."/>
            <person name="Goldman G.H."/>
            <person name="Houbraken J."/>
            <person name="Oakley B."/>
            <person name="Pocsi I."/>
            <person name="Scazzocchio C."/>
            <person name="Seiboth B."/>
            <person name="vanKuyk P.A."/>
            <person name="Wortman J."/>
            <person name="Dyer P.S."/>
            <person name="Grigoriev I.V."/>
        </authorList>
    </citation>
    <scope>NUCLEOTIDE SEQUENCE [LARGE SCALE GENOMIC DNA]</scope>
    <source>
        <strain evidence="9">CBS 101740 / IMI 381727 / IBT 21946</strain>
    </source>
</reference>
<feature type="compositionally biased region" description="Polar residues" evidence="6">
    <location>
        <begin position="62"/>
        <end position="80"/>
    </location>
</feature>
<evidence type="ECO:0000256" key="4">
    <source>
        <dbReference type="ARBA" id="ARBA00023163"/>
    </source>
</evidence>
<dbReference type="PANTHER" id="PTHR47425:SF3">
    <property type="entry name" value="ZN(II)2CYS6 TRANSCRIPTION FACTOR (EUROFUNG)"/>
    <property type="match status" value="1"/>
</dbReference>
<keyword evidence="3" id="KW-0238">DNA-binding</keyword>
<dbReference type="OrthoDB" id="4161332at2759"/>
<dbReference type="AlphaFoldDB" id="A0A1L9U393"/>
<dbReference type="GO" id="GO:0006351">
    <property type="term" value="P:DNA-templated transcription"/>
    <property type="evidence" value="ECO:0007669"/>
    <property type="project" value="InterPro"/>
</dbReference>
<dbReference type="PROSITE" id="PS50048">
    <property type="entry name" value="ZN2_CY6_FUNGAL_2"/>
    <property type="match status" value="1"/>
</dbReference>
<accession>A0A1L9U393</accession>
<feature type="domain" description="Zn(2)-C6 fungal-type" evidence="7">
    <location>
        <begin position="25"/>
        <end position="56"/>
    </location>
</feature>
<dbReference type="Pfam" id="PF04082">
    <property type="entry name" value="Fungal_trans"/>
    <property type="match status" value="1"/>
</dbReference>
<evidence type="ECO:0000256" key="2">
    <source>
        <dbReference type="ARBA" id="ARBA00023015"/>
    </source>
</evidence>
<dbReference type="Proteomes" id="UP000184499">
    <property type="component" value="Unassembled WGS sequence"/>
</dbReference>
<feature type="region of interest" description="Disordered" evidence="6">
    <location>
        <begin position="61"/>
        <end position="156"/>
    </location>
</feature>
<proteinExistence type="predicted"/>
<sequence length="706" mass="79027">MPKPAEGSPQSSASTRRSRKRAPVACQACHARKVRCSLPQTGRPCANCSLDHVSCVPRASKRSITTSSPSNDIPAVQSTPLEGHSFPPGTERPIPSEDLSVPSRPNPAAPSVDDAGVGNETPYHPFNEHFSHGNGGDTDTSQPGGDATDKSYSPLYGDPRGVGLVVDICDPEPGEKSGHFLVPRMSPTHIDQDTIEYLRRRGAFDLPPPVVCEMLIRMYFYYVHPFFPVVDPRSFLDTFETARNEVSLHLLWSMFLAAANFADDSILKAANFSSRRGMKRAMYTRAKALYDAEYERRKITLIQAVLLTGFWYSDTEDRTGSWHWNGVAISLCQTIGLHRRPDTGRKHRKAISPSDSRIWSQLWWSCFYREAWFSAGMGRPMRINLADCSTPMPDATDSDDLLAGIPVSIQKKYLPEGMETLSKLWIELLALTVTLAKILSWQNRAERIRPSRAEIQHMDDSIRQYYLRKDDAIAHGHSQVVSLHVYHLELYLESVILILYRPFLFDRPETNSPGPSEDEWTSTVLRRTKDAATNTNKILSNMASADMISNTQAMVCIALVPTLQVHLLDATSEKQMVQRIGRHSLELCMMVIEELKSVYFGAEILSRMFTKAKSRIYNRTFAPATIPRDDVPQLSRHSAIGPVPGLPDEARQDDAELFDAISNILGPFDPVTASAFFDNDELLTFESDMTLGQLMFPEPDFSANTR</sequence>
<feature type="region of interest" description="Disordered" evidence="6">
    <location>
        <begin position="1"/>
        <end position="24"/>
    </location>
</feature>
<dbReference type="GO" id="GO:0009893">
    <property type="term" value="P:positive regulation of metabolic process"/>
    <property type="evidence" value="ECO:0007669"/>
    <property type="project" value="UniProtKB-ARBA"/>
</dbReference>
<dbReference type="PANTHER" id="PTHR47425">
    <property type="entry name" value="FARB-RELATED"/>
    <property type="match status" value="1"/>
</dbReference>
<dbReference type="InterPro" id="IPR007219">
    <property type="entry name" value="XnlR_reg_dom"/>
</dbReference>
<dbReference type="OMA" id="CFYREAW"/>
<dbReference type="PROSITE" id="PS00463">
    <property type="entry name" value="ZN2_CY6_FUNGAL_1"/>
    <property type="match status" value="1"/>
</dbReference>
<dbReference type="CDD" id="cd12148">
    <property type="entry name" value="fungal_TF_MHR"/>
    <property type="match status" value="1"/>
</dbReference>
<dbReference type="GO" id="GO:0008270">
    <property type="term" value="F:zinc ion binding"/>
    <property type="evidence" value="ECO:0007669"/>
    <property type="project" value="InterPro"/>
</dbReference>
<dbReference type="CDD" id="cd00067">
    <property type="entry name" value="GAL4"/>
    <property type="match status" value="1"/>
</dbReference>
<dbReference type="Gene3D" id="4.10.240.10">
    <property type="entry name" value="Zn(2)-C6 fungal-type DNA-binding domain"/>
    <property type="match status" value="1"/>
</dbReference>
<evidence type="ECO:0000313" key="9">
    <source>
        <dbReference type="Proteomes" id="UP000184499"/>
    </source>
</evidence>
<evidence type="ECO:0000256" key="1">
    <source>
        <dbReference type="ARBA" id="ARBA00022723"/>
    </source>
</evidence>
<keyword evidence="4" id="KW-0804">Transcription</keyword>
<evidence type="ECO:0000259" key="7">
    <source>
        <dbReference type="PROSITE" id="PS50048"/>
    </source>
</evidence>
<evidence type="ECO:0000256" key="6">
    <source>
        <dbReference type="SAM" id="MobiDB-lite"/>
    </source>
</evidence>
<dbReference type="GO" id="GO:0000981">
    <property type="term" value="F:DNA-binding transcription factor activity, RNA polymerase II-specific"/>
    <property type="evidence" value="ECO:0007669"/>
    <property type="project" value="InterPro"/>
</dbReference>
<evidence type="ECO:0000313" key="8">
    <source>
        <dbReference type="EMBL" id="OJJ66023.1"/>
    </source>
</evidence>
<dbReference type="SMART" id="SM00906">
    <property type="entry name" value="Fungal_trans"/>
    <property type="match status" value="1"/>
</dbReference>
<keyword evidence="9" id="KW-1185">Reference proteome</keyword>
<name>A0A1L9U393_ASPBC</name>
<dbReference type="InterPro" id="IPR001138">
    <property type="entry name" value="Zn2Cys6_DnaBD"/>
</dbReference>
<evidence type="ECO:0000256" key="3">
    <source>
        <dbReference type="ARBA" id="ARBA00023125"/>
    </source>
</evidence>
<keyword evidence="2" id="KW-0805">Transcription regulation</keyword>
<dbReference type="SUPFAM" id="SSF57701">
    <property type="entry name" value="Zn2/Cys6 DNA-binding domain"/>
    <property type="match status" value="1"/>
</dbReference>
<evidence type="ECO:0000256" key="5">
    <source>
        <dbReference type="ARBA" id="ARBA00023242"/>
    </source>
</evidence>